<dbReference type="GO" id="GO:0005524">
    <property type="term" value="F:ATP binding"/>
    <property type="evidence" value="ECO:0007669"/>
    <property type="project" value="UniProtKB-UniRule"/>
</dbReference>
<dbReference type="GO" id="GO:0006289">
    <property type="term" value="P:nucleotide-excision repair"/>
    <property type="evidence" value="ECO:0007669"/>
    <property type="project" value="UniProtKB-UniRule"/>
</dbReference>
<evidence type="ECO:0000256" key="8">
    <source>
        <dbReference type="ARBA" id="ARBA00022771"/>
    </source>
</evidence>
<dbReference type="GO" id="GO:0009432">
    <property type="term" value="P:SOS response"/>
    <property type="evidence" value="ECO:0007669"/>
    <property type="project" value="UniProtKB-UniRule"/>
</dbReference>
<dbReference type="PANTHER" id="PTHR43152">
    <property type="entry name" value="UVRABC SYSTEM PROTEIN A"/>
    <property type="match status" value="1"/>
</dbReference>
<dbReference type="InterPro" id="IPR004602">
    <property type="entry name" value="UvrA"/>
</dbReference>
<keyword evidence="7 18" id="KW-0228">DNA excision</keyword>
<feature type="binding site" evidence="18">
    <location>
        <begin position="639"/>
        <end position="646"/>
    </location>
    <ligand>
        <name>ATP</name>
        <dbReference type="ChEBI" id="CHEBI:30616"/>
    </ligand>
</feature>
<keyword evidence="21" id="KW-1185">Reference proteome</keyword>
<evidence type="ECO:0000256" key="12">
    <source>
        <dbReference type="ARBA" id="ARBA00023125"/>
    </source>
</evidence>
<dbReference type="Pfam" id="PF17755">
    <property type="entry name" value="UvrA_DNA-bind"/>
    <property type="match status" value="1"/>
</dbReference>
<gene>
    <name evidence="18 20" type="primary">uvrA</name>
    <name evidence="20" type="ORF">NCTC13316_00392</name>
</gene>
<evidence type="ECO:0000313" key="20">
    <source>
        <dbReference type="EMBL" id="STX50316.1"/>
    </source>
</evidence>
<dbReference type="OrthoDB" id="9809851at2"/>
<evidence type="ECO:0000256" key="1">
    <source>
        <dbReference type="ARBA" id="ARBA00004496"/>
    </source>
</evidence>
<evidence type="ECO:0000256" key="18">
    <source>
        <dbReference type="HAMAP-Rule" id="MF_00205"/>
    </source>
</evidence>
<keyword evidence="10 18" id="KW-0067">ATP-binding</keyword>
<dbReference type="CDD" id="cd03271">
    <property type="entry name" value="ABC_UvrA_II"/>
    <property type="match status" value="1"/>
</dbReference>
<keyword evidence="8 18" id="KW-0863">Zinc-finger</keyword>
<dbReference type="Pfam" id="PF17760">
    <property type="entry name" value="UvrA_inter"/>
    <property type="match status" value="1"/>
</dbReference>
<keyword evidence="5 18" id="KW-0547">Nucleotide-binding</keyword>
<evidence type="ECO:0000256" key="6">
    <source>
        <dbReference type="ARBA" id="ARBA00022763"/>
    </source>
</evidence>
<comment type="subunit">
    <text evidence="18">Forms a heterotetramer with UvrB during the search for lesions.</text>
</comment>
<dbReference type="GO" id="GO:0009380">
    <property type="term" value="C:excinuclease repair complex"/>
    <property type="evidence" value="ECO:0007669"/>
    <property type="project" value="InterPro"/>
</dbReference>
<evidence type="ECO:0000256" key="10">
    <source>
        <dbReference type="ARBA" id="ARBA00022840"/>
    </source>
</evidence>
<keyword evidence="14 18" id="KW-0742">SOS response</keyword>
<keyword evidence="2 18" id="KW-0963">Cytoplasm</keyword>
<dbReference type="GO" id="GO:0008270">
    <property type="term" value="F:zinc ion binding"/>
    <property type="evidence" value="ECO:0007669"/>
    <property type="project" value="UniProtKB-UniRule"/>
</dbReference>
<comment type="function">
    <text evidence="18">The UvrABC repair system catalyzes the recognition and processing of DNA lesions. UvrA is an ATPase and a DNA-binding protein. A damage recognition complex composed of 2 UvrA and 2 UvrB subunits scans DNA for abnormalities. When the presence of a lesion has been verified by UvrB, the UvrA molecules dissociate.</text>
</comment>
<dbReference type="InterPro" id="IPR013815">
    <property type="entry name" value="ATP_grasp_subdomain_1"/>
</dbReference>
<dbReference type="GO" id="GO:0016887">
    <property type="term" value="F:ATP hydrolysis activity"/>
    <property type="evidence" value="ECO:0007669"/>
    <property type="project" value="InterPro"/>
</dbReference>
<evidence type="ECO:0000256" key="5">
    <source>
        <dbReference type="ARBA" id="ARBA00022741"/>
    </source>
</evidence>
<evidence type="ECO:0000256" key="17">
    <source>
        <dbReference type="ARBA" id="ARBA00042156"/>
    </source>
</evidence>
<keyword evidence="12 18" id="KW-0238">DNA-binding</keyword>
<evidence type="ECO:0000256" key="13">
    <source>
        <dbReference type="ARBA" id="ARBA00023204"/>
    </source>
</evidence>
<evidence type="ECO:0000256" key="14">
    <source>
        <dbReference type="ARBA" id="ARBA00023236"/>
    </source>
</evidence>
<keyword evidence="11 18" id="KW-0267">Excision nuclease</keyword>
<dbReference type="InterPro" id="IPR027417">
    <property type="entry name" value="P-loop_NTPase"/>
</dbReference>
<dbReference type="CDD" id="cd03270">
    <property type="entry name" value="ABC_UvrA_I"/>
    <property type="match status" value="1"/>
</dbReference>
<dbReference type="EMBL" id="UGOD01000001">
    <property type="protein sequence ID" value="STX50316.1"/>
    <property type="molecule type" value="Genomic_DNA"/>
</dbReference>
<name>A0A378JGB1_9GAMM</name>
<dbReference type="PROSITE" id="PS00211">
    <property type="entry name" value="ABC_TRANSPORTER_1"/>
    <property type="match status" value="2"/>
</dbReference>
<dbReference type="FunFam" id="1.10.8.280:FF:000001">
    <property type="entry name" value="UvrABC system protein A"/>
    <property type="match status" value="1"/>
</dbReference>
<evidence type="ECO:0000256" key="2">
    <source>
        <dbReference type="ARBA" id="ARBA00022490"/>
    </source>
</evidence>
<dbReference type="GO" id="GO:0009381">
    <property type="term" value="F:excinuclease ABC activity"/>
    <property type="evidence" value="ECO:0007669"/>
    <property type="project" value="UniProtKB-UniRule"/>
</dbReference>
<dbReference type="FunFam" id="1.20.1580.10:FF:000002">
    <property type="entry name" value="UvrABC system protein A"/>
    <property type="match status" value="1"/>
</dbReference>
<dbReference type="InterPro" id="IPR041552">
    <property type="entry name" value="UvrA_DNA-bd"/>
</dbReference>
<feature type="zinc finger region" description="C4-type" evidence="18">
    <location>
        <begin position="739"/>
        <end position="765"/>
    </location>
</feature>
<dbReference type="AlphaFoldDB" id="A0A378JGB1"/>
<feature type="binding site" evidence="18">
    <location>
        <begin position="31"/>
        <end position="38"/>
    </location>
    <ligand>
        <name>ATP</name>
        <dbReference type="ChEBI" id="CHEBI:30616"/>
    </ligand>
</feature>
<accession>A0A378JGB1</accession>
<dbReference type="Proteomes" id="UP000254794">
    <property type="component" value="Unassembled WGS sequence"/>
</dbReference>
<keyword evidence="6 18" id="KW-0227">DNA damage</keyword>
<keyword evidence="13 18" id="KW-0234">DNA repair</keyword>
<dbReference type="HAMAP" id="MF_00205">
    <property type="entry name" value="UvrA"/>
    <property type="match status" value="1"/>
</dbReference>
<dbReference type="PROSITE" id="PS50893">
    <property type="entry name" value="ABC_TRANSPORTER_2"/>
    <property type="match status" value="1"/>
</dbReference>
<evidence type="ECO:0000256" key="7">
    <source>
        <dbReference type="ARBA" id="ARBA00022769"/>
    </source>
</evidence>
<evidence type="ECO:0000256" key="4">
    <source>
        <dbReference type="ARBA" id="ARBA00022737"/>
    </source>
</evidence>
<evidence type="ECO:0000256" key="9">
    <source>
        <dbReference type="ARBA" id="ARBA00022833"/>
    </source>
</evidence>
<dbReference type="Gene3D" id="3.30.1490.20">
    <property type="entry name" value="ATP-grasp fold, A domain"/>
    <property type="match status" value="1"/>
</dbReference>
<organism evidence="20 21">
    <name type="scientific">Legionella busanensis</name>
    <dbReference type="NCBI Taxonomy" id="190655"/>
    <lineage>
        <taxon>Bacteria</taxon>
        <taxon>Pseudomonadati</taxon>
        <taxon>Pseudomonadota</taxon>
        <taxon>Gammaproteobacteria</taxon>
        <taxon>Legionellales</taxon>
        <taxon>Legionellaceae</taxon>
        <taxon>Legionella</taxon>
    </lineage>
</organism>
<keyword evidence="4 18" id="KW-0677">Repeat</keyword>
<dbReference type="SUPFAM" id="SSF52540">
    <property type="entry name" value="P-loop containing nucleoside triphosphate hydrolases"/>
    <property type="match status" value="2"/>
</dbReference>
<dbReference type="RefSeq" id="WP_115330027.1">
    <property type="nucleotide sequence ID" value="NZ_CAAAHP010000009.1"/>
</dbReference>
<evidence type="ECO:0000256" key="15">
    <source>
        <dbReference type="ARBA" id="ARBA00038000"/>
    </source>
</evidence>
<proteinExistence type="inferred from homology"/>
<dbReference type="InterPro" id="IPR041102">
    <property type="entry name" value="UvrA_inter"/>
</dbReference>
<dbReference type="Gene3D" id="1.10.8.280">
    <property type="entry name" value="ABC transporter ATPase domain-like"/>
    <property type="match status" value="1"/>
</dbReference>
<comment type="subcellular location">
    <subcellularLocation>
        <location evidence="1 18">Cytoplasm</location>
    </subcellularLocation>
</comment>
<dbReference type="GO" id="GO:0003677">
    <property type="term" value="F:DNA binding"/>
    <property type="evidence" value="ECO:0007669"/>
    <property type="project" value="UniProtKB-UniRule"/>
</dbReference>
<keyword evidence="3 18" id="KW-0479">Metal-binding</keyword>
<dbReference type="NCBIfam" id="NF001503">
    <property type="entry name" value="PRK00349.1"/>
    <property type="match status" value="1"/>
</dbReference>
<dbReference type="NCBIfam" id="TIGR00630">
    <property type="entry name" value="uvra"/>
    <property type="match status" value="1"/>
</dbReference>
<dbReference type="Gene3D" id="3.40.50.300">
    <property type="entry name" value="P-loop containing nucleotide triphosphate hydrolases"/>
    <property type="match status" value="2"/>
</dbReference>
<comment type="similarity">
    <text evidence="15 18">Belongs to the ABC transporter superfamily. UvrA family.</text>
</comment>
<evidence type="ECO:0000256" key="16">
    <source>
        <dbReference type="ARBA" id="ARBA00039316"/>
    </source>
</evidence>
<evidence type="ECO:0000256" key="3">
    <source>
        <dbReference type="ARBA" id="ARBA00022723"/>
    </source>
</evidence>
<dbReference type="Gene3D" id="1.20.1580.10">
    <property type="entry name" value="ABC transporter ATPase like domain"/>
    <property type="match status" value="2"/>
</dbReference>
<feature type="domain" description="ABC transporter" evidence="19">
    <location>
        <begin position="603"/>
        <end position="936"/>
    </location>
</feature>
<feature type="zinc finger region" description="C4-type" evidence="18">
    <location>
        <begin position="252"/>
        <end position="279"/>
    </location>
</feature>
<keyword evidence="9 18" id="KW-0862">Zinc</keyword>
<evidence type="ECO:0000256" key="11">
    <source>
        <dbReference type="ARBA" id="ARBA00022881"/>
    </source>
</evidence>
<sequence>MQSISIRGARTHNLKNVDVKIPRNQLTVITGLSGSGKSSLAFDTLYAEGQRRYVESLSAYARQFLSVMEKPDVDAIEGLSPAISIEQKATSHNPRSTVGTITEIYDYLRLLFARVGEPRCPIHQLSLHAQTVSQMVDQVLALPADSKAMILAPVVRERKGEHLQLLQQLQAQGYIRARIDGEIYELDDPPKLSLRQKHTIEVVVDRFKIRPDIKQRLSESFENALNLAEGIALVVSLDNSFTDLIFSSKFACSECGYSLSELEPRLFSFNNPLGACSTCDGLGVNQFFDPNRVIHDETASLASGAVRGWDRKTTYYYSLLESLSHHYRFDLETAFCDLPEKIRNVVLHGSGKEEIEFRYQRPRGGYFLRRHAFEGIIPNMQRRYHESESLATREELAKYLASRPCPACFGTRLREEARHVFIDDKNLPELCAYSIDKAYEFFKSLHLTGYRGEIADKINKEIVERLGFLVNVGLDYLSLSRSAETLSGGEAQRIRLASQIGSGLVGVMYILDEPSIGLHQRDNDRLLKTLMHLRNLGNTIIVVEHDEDAIRAADYVLDVGPGAGVHGGEIVASGSPTEIIKNPTSLTGKYLSGVESIAIPEQRRVIDESRMLHLSGVNCNNLNNIKVSIPLGLVTCITGVSGSGKSSLINDTLYPIAANKLNRANLLCNGALESIQGLDLCDKVIDIDQSPIGRTPRSNPATYTGVFTPIRELFSNTPEARARGYQPGRFSFNVKGGRCEACQGDGLIKVEMHFLPDIYVACDVCKGKRYNRETLEIEYKGKNIHEVLEMTVEEAREFFDAIPVLARKCQTLIDVGLSYIHIGQSATTLSGGEAQRIKLARELSKRDTGKTLYILDEPTTGLHFHDTKQLLAVLFRLREHGNTIIIIEHNLDVIKTADWIIDLGPEGGSKGGQIIATGTPEAVAECKVSYTGQFLKPLLAK</sequence>
<protein>
    <recommendedName>
        <fullName evidence="16 18">UvrABC system protein A</fullName>
        <shortName evidence="18">UvrA protein</shortName>
    </recommendedName>
    <alternativeName>
        <fullName evidence="17 18">Excinuclease ABC subunit A</fullName>
    </alternativeName>
</protein>
<evidence type="ECO:0000313" key="21">
    <source>
        <dbReference type="Proteomes" id="UP000254794"/>
    </source>
</evidence>
<evidence type="ECO:0000259" key="19">
    <source>
        <dbReference type="PROSITE" id="PS50893"/>
    </source>
</evidence>
<dbReference type="InterPro" id="IPR017871">
    <property type="entry name" value="ABC_transporter-like_CS"/>
</dbReference>
<dbReference type="PANTHER" id="PTHR43152:SF3">
    <property type="entry name" value="UVRABC SYSTEM PROTEIN A"/>
    <property type="match status" value="1"/>
</dbReference>
<dbReference type="GO" id="GO:0005737">
    <property type="term" value="C:cytoplasm"/>
    <property type="evidence" value="ECO:0007669"/>
    <property type="project" value="UniProtKB-SubCell"/>
</dbReference>
<dbReference type="InterPro" id="IPR003439">
    <property type="entry name" value="ABC_transporter-like_ATP-bd"/>
</dbReference>
<reference evidence="20 21" key="1">
    <citation type="submission" date="2018-06" db="EMBL/GenBank/DDBJ databases">
        <authorList>
            <consortium name="Pathogen Informatics"/>
            <person name="Doyle S."/>
        </authorList>
    </citation>
    <scope>NUCLEOTIDE SEQUENCE [LARGE SCALE GENOMIC DNA]</scope>
    <source>
        <strain evidence="20 21">NCTC13316</strain>
    </source>
</reference>